<dbReference type="AlphaFoldDB" id="A0A7W9BE15"/>
<proteinExistence type="predicted"/>
<evidence type="ECO:0000313" key="2">
    <source>
        <dbReference type="Proteomes" id="UP000546200"/>
    </source>
</evidence>
<organism evidence="1 2">
    <name type="scientific">Sphingomonas aerophila</name>
    <dbReference type="NCBI Taxonomy" id="1344948"/>
    <lineage>
        <taxon>Bacteria</taxon>
        <taxon>Pseudomonadati</taxon>
        <taxon>Pseudomonadota</taxon>
        <taxon>Alphaproteobacteria</taxon>
        <taxon>Sphingomonadales</taxon>
        <taxon>Sphingomonadaceae</taxon>
        <taxon>Sphingomonas</taxon>
    </lineage>
</organism>
<dbReference type="Proteomes" id="UP000546200">
    <property type="component" value="Unassembled WGS sequence"/>
</dbReference>
<comment type="caution">
    <text evidence="1">The sequence shown here is derived from an EMBL/GenBank/DDBJ whole genome shotgun (WGS) entry which is preliminary data.</text>
</comment>
<reference evidence="1 2" key="1">
    <citation type="submission" date="2020-08" db="EMBL/GenBank/DDBJ databases">
        <title>Genomic Encyclopedia of Type Strains, Phase IV (KMG-IV): sequencing the most valuable type-strain genomes for metagenomic binning, comparative biology and taxonomic classification.</title>
        <authorList>
            <person name="Goeker M."/>
        </authorList>
    </citation>
    <scope>NUCLEOTIDE SEQUENCE [LARGE SCALE GENOMIC DNA]</scope>
    <source>
        <strain evidence="1 2">DSM 100044</strain>
    </source>
</reference>
<protein>
    <submittedName>
        <fullName evidence="1">Uncharacterized protein</fullName>
    </submittedName>
</protein>
<gene>
    <name evidence="1" type="ORF">FHS94_002273</name>
</gene>
<dbReference type="RefSeq" id="WP_184057722.1">
    <property type="nucleotide sequence ID" value="NZ_JACIJK010000006.1"/>
</dbReference>
<keyword evidence="2" id="KW-1185">Reference proteome</keyword>
<evidence type="ECO:0000313" key="1">
    <source>
        <dbReference type="EMBL" id="MBB5715427.1"/>
    </source>
</evidence>
<accession>A0A7W9BE15</accession>
<name>A0A7W9BE15_9SPHN</name>
<dbReference type="EMBL" id="JACIJK010000006">
    <property type="protein sequence ID" value="MBB5715427.1"/>
    <property type="molecule type" value="Genomic_DNA"/>
</dbReference>
<sequence length="74" mass="7713">MSGLARAAQVDRMLRLLDREAEVLGPGAHQPLVELEARGLAKSKTVRGIDGKIASSVIWTITPAGRARAGGAHG</sequence>